<dbReference type="Gene3D" id="3.40.50.10540">
    <property type="entry name" value="Crotonobetainyl-coa:carnitine coa-transferase, domain 1"/>
    <property type="match status" value="1"/>
</dbReference>
<dbReference type="SUPFAM" id="SSF89796">
    <property type="entry name" value="CoA-transferase family III (CaiB/BaiF)"/>
    <property type="match status" value="1"/>
</dbReference>
<proteinExistence type="predicted"/>
<accession>A0ABU0WW21</accession>
<dbReference type="Proteomes" id="UP001225605">
    <property type="component" value="Unassembled WGS sequence"/>
</dbReference>
<feature type="compositionally biased region" description="Polar residues" evidence="1">
    <location>
        <begin position="54"/>
        <end position="63"/>
    </location>
</feature>
<sequence>MRTLGVPDDRDAPTPPGARWSRRAARPPTAAPCHRSTSPRLPEEPDAHADTGTGRRSTPPASTTRDRRACDDLLDRADVVVTGYRPGALDRHGLAPDALPARRPDLVVARSARGHEGGGGGVPGALPAQAPDHDPVAPRPAAARRTTRAPPVHHAGAPAGWERGPTRWGPAAPTWRWGDSPESAVDVVPATARNGVLITCRLLPRGERTNPYWKCYD</sequence>
<dbReference type="EMBL" id="NSDM01000003">
    <property type="protein sequence ID" value="MDQ2584045.1"/>
    <property type="molecule type" value="Genomic_DNA"/>
</dbReference>
<evidence type="ECO:0000313" key="3">
    <source>
        <dbReference type="Proteomes" id="UP001225605"/>
    </source>
</evidence>
<dbReference type="Pfam" id="PF02515">
    <property type="entry name" value="CoA_transf_3"/>
    <property type="match status" value="1"/>
</dbReference>
<feature type="region of interest" description="Disordered" evidence="1">
    <location>
        <begin position="132"/>
        <end position="166"/>
    </location>
</feature>
<comment type="caution">
    <text evidence="2">The sequence shown here is derived from an EMBL/GenBank/DDBJ whole genome shotgun (WGS) entry which is preliminary data.</text>
</comment>
<organism evidence="2 3">
    <name type="scientific">Saccharothrix yanglingensis</name>
    <dbReference type="NCBI Taxonomy" id="659496"/>
    <lineage>
        <taxon>Bacteria</taxon>
        <taxon>Bacillati</taxon>
        <taxon>Actinomycetota</taxon>
        <taxon>Actinomycetes</taxon>
        <taxon>Pseudonocardiales</taxon>
        <taxon>Pseudonocardiaceae</taxon>
        <taxon>Saccharothrix</taxon>
    </lineage>
</organism>
<evidence type="ECO:0000256" key="1">
    <source>
        <dbReference type="SAM" id="MobiDB-lite"/>
    </source>
</evidence>
<dbReference type="InterPro" id="IPR023606">
    <property type="entry name" value="CoA-Trfase_III_dom_1_sf"/>
</dbReference>
<name>A0ABU0WW21_9PSEU</name>
<feature type="region of interest" description="Disordered" evidence="1">
    <location>
        <begin position="1"/>
        <end position="70"/>
    </location>
</feature>
<keyword evidence="3" id="KW-1185">Reference proteome</keyword>
<gene>
    <name evidence="2" type="ORF">CKY47_08640</name>
</gene>
<feature type="compositionally biased region" description="Low complexity" evidence="1">
    <location>
        <begin position="139"/>
        <end position="160"/>
    </location>
</feature>
<feature type="compositionally biased region" description="Low complexity" evidence="1">
    <location>
        <begin position="26"/>
        <end position="35"/>
    </location>
</feature>
<protein>
    <submittedName>
        <fullName evidence="2">Uncharacterized protein</fullName>
    </submittedName>
</protein>
<dbReference type="InterPro" id="IPR003673">
    <property type="entry name" value="CoA-Trfase_fam_III"/>
</dbReference>
<reference evidence="2 3" key="1">
    <citation type="submission" date="2017-06" db="EMBL/GenBank/DDBJ databases">
        <title>Cultured bacterium strain Saccharothrix yanglingensis Hhs.015.</title>
        <authorList>
            <person name="Xia Y."/>
        </authorList>
    </citation>
    <scope>NUCLEOTIDE SEQUENCE [LARGE SCALE GENOMIC DNA]</scope>
    <source>
        <strain evidence="2 3">Hhs.015</strain>
    </source>
</reference>
<evidence type="ECO:0000313" key="2">
    <source>
        <dbReference type="EMBL" id="MDQ2584045.1"/>
    </source>
</evidence>